<reference evidence="2" key="1">
    <citation type="journal article" date="2019" name="Int. J. Syst. Evol. Microbiol.">
        <title>The Global Catalogue of Microorganisms (GCM) 10K type strain sequencing project: providing services to taxonomists for standard genome sequencing and annotation.</title>
        <authorList>
            <consortium name="The Broad Institute Genomics Platform"/>
            <consortium name="The Broad Institute Genome Sequencing Center for Infectious Disease"/>
            <person name="Wu L."/>
            <person name="Ma J."/>
        </authorList>
    </citation>
    <scope>NUCLEOTIDE SEQUENCE [LARGE SCALE GENOMIC DNA]</scope>
    <source>
        <strain evidence="2">JCM 18952</strain>
    </source>
</reference>
<keyword evidence="2" id="KW-1185">Reference proteome</keyword>
<name>A0ABP9TIR9_9MICC</name>
<accession>A0ABP9TIR9</accession>
<proteinExistence type="predicted"/>
<protein>
    <submittedName>
        <fullName evidence="1">Uncharacterized protein</fullName>
    </submittedName>
</protein>
<dbReference type="Proteomes" id="UP001501257">
    <property type="component" value="Unassembled WGS sequence"/>
</dbReference>
<gene>
    <name evidence="1" type="ORF">GCM10025778_05810</name>
</gene>
<dbReference type="EMBL" id="BAABLK010000009">
    <property type="protein sequence ID" value="GAA5226051.1"/>
    <property type="molecule type" value="Genomic_DNA"/>
</dbReference>
<evidence type="ECO:0000313" key="2">
    <source>
        <dbReference type="Proteomes" id="UP001501257"/>
    </source>
</evidence>
<comment type="caution">
    <text evidence="1">The sequence shown here is derived from an EMBL/GenBank/DDBJ whole genome shotgun (WGS) entry which is preliminary data.</text>
</comment>
<sequence length="89" mass="9114">MASQCVDAVIPNVPCSVGLVVKQIGGVYVIRALSGGVRRVEVLVHGVVEQVESKADAAIAMPGKIAALGARSMHISASESMMPRLGVSS</sequence>
<organism evidence="1 2">
    <name type="scientific">Paeniglutamicibacter antarcticus</name>
    <dbReference type="NCBI Taxonomy" id="494023"/>
    <lineage>
        <taxon>Bacteria</taxon>
        <taxon>Bacillati</taxon>
        <taxon>Actinomycetota</taxon>
        <taxon>Actinomycetes</taxon>
        <taxon>Micrococcales</taxon>
        <taxon>Micrococcaceae</taxon>
        <taxon>Paeniglutamicibacter</taxon>
    </lineage>
</organism>
<evidence type="ECO:0000313" key="1">
    <source>
        <dbReference type="EMBL" id="GAA5226051.1"/>
    </source>
</evidence>